<evidence type="ECO:0000313" key="5">
    <source>
        <dbReference type="Proteomes" id="UP000834106"/>
    </source>
</evidence>
<keyword evidence="5" id="KW-1185">Reference proteome</keyword>
<evidence type="ECO:0000256" key="1">
    <source>
        <dbReference type="SAM" id="Coils"/>
    </source>
</evidence>
<keyword evidence="1" id="KW-0175">Coiled coil</keyword>
<protein>
    <recommendedName>
        <fullName evidence="6">DUF547 domain-containing protein</fullName>
    </recommendedName>
</protein>
<accession>A0AAD1ZTN4</accession>
<evidence type="ECO:0000259" key="2">
    <source>
        <dbReference type="Pfam" id="PF04784"/>
    </source>
</evidence>
<dbReference type="Pfam" id="PF14389">
    <property type="entry name" value="Lzipper-MIP1"/>
    <property type="match status" value="1"/>
</dbReference>
<feature type="domain" description="DUF547" evidence="2">
    <location>
        <begin position="329"/>
        <end position="453"/>
    </location>
</feature>
<dbReference type="AlphaFoldDB" id="A0AAD1ZTN4"/>
<evidence type="ECO:0008006" key="6">
    <source>
        <dbReference type="Google" id="ProtNLM"/>
    </source>
</evidence>
<sequence length="538" mass="61761">MKFEDLLMQAGEEKQTREQLEEEVEKLQHELNGELQLSKVLNCALYGSIHSCSCVSLLLPQKVQVLLAEVALVEEEIIWLEGKINELKLSVYQEKKQTEEWEMLQLKEFQPQRIQSRLHKLPSRRPNHVESKDTEILSRSSDYEYRKYEVGRERRASTEIQCITSLGINEGIAENSRCSRSIAENSRCSRSTLINLGSEIKRPNKLSEELIRCLISIFLNLNQTTFKSKRISEKQHSLNCINSKVFMSKTTAFSCIEPTPSFNQSASNLDPYRILADIDGTIGDVGPYNNFIQITRASLDKSRLSECLPAMGKLRISMHKLSKVNITYFTYKQKLAFWINIYNACVMNAFLQQGLPSTQEKLLALMNEATINVGGIVLNSLAIEHFILRHPAESERELIDEKEMLLRRTYGLGYPEPNVTFALCRGTWSSPALRIYTADEVVNELERAKVEYLEASVGITSKKKILVPKLMQWYMKDFADDMDSLLEWIYSQLPHTTSSNSSLKRLIMECLVNGETNKSQLLEIQPYASEFRYLLPLR</sequence>
<evidence type="ECO:0000259" key="3">
    <source>
        <dbReference type="Pfam" id="PF14389"/>
    </source>
</evidence>
<dbReference type="Pfam" id="PF04784">
    <property type="entry name" value="DUF547"/>
    <property type="match status" value="1"/>
</dbReference>
<proteinExistence type="predicted"/>
<evidence type="ECO:0000313" key="4">
    <source>
        <dbReference type="EMBL" id="CAI9774021.1"/>
    </source>
</evidence>
<dbReference type="EMBL" id="OU503048">
    <property type="protein sequence ID" value="CAI9774021.1"/>
    <property type="molecule type" value="Genomic_DNA"/>
</dbReference>
<name>A0AAD1ZTN4_9LAMI</name>
<dbReference type="PANTHER" id="PTHR46248:SF4">
    <property type="entry name" value="OS01G0147800 PROTEIN"/>
    <property type="match status" value="1"/>
</dbReference>
<feature type="coiled-coil region" evidence="1">
    <location>
        <begin position="3"/>
        <end position="37"/>
    </location>
</feature>
<gene>
    <name evidence="4" type="ORF">FPE_LOCUS21451</name>
</gene>
<reference evidence="4" key="1">
    <citation type="submission" date="2023-05" db="EMBL/GenBank/DDBJ databases">
        <authorList>
            <person name="Huff M."/>
        </authorList>
    </citation>
    <scope>NUCLEOTIDE SEQUENCE</scope>
</reference>
<dbReference type="PANTHER" id="PTHR46248">
    <property type="entry name" value="EXPRESSED PROTEIN"/>
    <property type="match status" value="1"/>
</dbReference>
<organism evidence="4 5">
    <name type="scientific">Fraxinus pennsylvanica</name>
    <dbReference type="NCBI Taxonomy" id="56036"/>
    <lineage>
        <taxon>Eukaryota</taxon>
        <taxon>Viridiplantae</taxon>
        <taxon>Streptophyta</taxon>
        <taxon>Embryophyta</taxon>
        <taxon>Tracheophyta</taxon>
        <taxon>Spermatophyta</taxon>
        <taxon>Magnoliopsida</taxon>
        <taxon>eudicotyledons</taxon>
        <taxon>Gunneridae</taxon>
        <taxon>Pentapetalae</taxon>
        <taxon>asterids</taxon>
        <taxon>lamiids</taxon>
        <taxon>Lamiales</taxon>
        <taxon>Oleaceae</taxon>
        <taxon>Oleeae</taxon>
        <taxon>Fraxinus</taxon>
    </lineage>
</organism>
<dbReference type="InterPro" id="IPR025757">
    <property type="entry name" value="MIP1_Leuzipper"/>
</dbReference>
<feature type="domain" description="Ternary complex factor MIP1 leucine-zipper" evidence="3">
    <location>
        <begin position="13"/>
        <end position="94"/>
    </location>
</feature>
<dbReference type="InterPro" id="IPR006869">
    <property type="entry name" value="DUF547"/>
</dbReference>
<dbReference type="Proteomes" id="UP000834106">
    <property type="component" value="Chromosome 13"/>
</dbReference>